<comment type="similarity">
    <text evidence="2">Belongs to the SLX9 family.</text>
</comment>
<dbReference type="GO" id="GO:0030686">
    <property type="term" value="C:90S preribosome"/>
    <property type="evidence" value="ECO:0007669"/>
    <property type="project" value="InterPro"/>
</dbReference>
<comment type="caution">
    <text evidence="5">The sequence shown here is derived from an EMBL/GenBank/DDBJ whole genome shotgun (WGS) entry which is preliminary data.</text>
</comment>
<name>A0A5C7I518_9ROSI</name>
<dbReference type="GO" id="GO:0005730">
    <property type="term" value="C:nucleolus"/>
    <property type="evidence" value="ECO:0007669"/>
    <property type="project" value="UniProtKB-SubCell"/>
</dbReference>
<dbReference type="Proteomes" id="UP000323000">
    <property type="component" value="Chromosome 4"/>
</dbReference>
<dbReference type="Pfam" id="PF15341">
    <property type="entry name" value="SLX9"/>
    <property type="match status" value="1"/>
</dbReference>
<evidence type="ECO:0000313" key="6">
    <source>
        <dbReference type="Proteomes" id="UP000323000"/>
    </source>
</evidence>
<feature type="compositionally biased region" description="Basic residues" evidence="4">
    <location>
        <begin position="131"/>
        <end position="146"/>
    </location>
</feature>
<evidence type="ECO:0000256" key="3">
    <source>
        <dbReference type="ARBA" id="ARBA00023242"/>
    </source>
</evidence>
<evidence type="ECO:0000313" key="5">
    <source>
        <dbReference type="EMBL" id="TXG64235.1"/>
    </source>
</evidence>
<protein>
    <recommendedName>
        <fullName evidence="7">Ribosome biogenesis protein slx9-like</fullName>
    </recommendedName>
</protein>
<accession>A0A5C7I518</accession>
<dbReference type="GO" id="GO:0000462">
    <property type="term" value="P:maturation of SSU-rRNA from tricistronic rRNA transcript (SSU-rRNA, 5.8S rRNA, LSU-rRNA)"/>
    <property type="evidence" value="ECO:0007669"/>
    <property type="project" value="InterPro"/>
</dbReference>
<evidence type="ECO:0000256" key="1">
    <source>
        <dbReference type="ARBA" id="ARBA00004604"/>
    </source>
</evidence>
<evidence type="ECO:0000256" key="4">
    <source>
        <dbReference type="SAM" id="MobiDB-lite"/>
    </source>
</evidence>
<evidence type="ECO:0008006" key="7">
    <source>
        <dbReference type="Google" id="ProtNLM"/>
    </source>
</evidence>
<keyword evidence="6" id="KW-1185">Reference proteome</keyword>
<evidence type="ECO:0000256" key="2">
    <source>
        <dbReference type="ARBA" id="ARBA00011022"/>
    </source>
</evidence>
<dbReference type="OrthoDB" id="18703at2759"/>
<comment type="subcellular location">
    <subcellularLocation>
        <location evidence="1">Nucleus</location>
        <location evidence="1">Nucleolus</location>
    </subcellularLocation>
</comment>
<reference evidence="6" key="1">
    <citation type="journal article" date="2019" name="Gigascience">
        <title>De novo genome assembly of the endangered Acer yangbiense, a plant species with extremely small populations endemic to Yunnan Province, China.</title>
        <authorList>
            <person name="Yang J."/>
            <person name="Wariss H.M."/>
            <person name="Tao L."/>
            <person name="Zhang R."/>
            <person name="Yun Q."/>
            <person name="Hollingsworth P."/>
            <person name="Dao Z."/>
            <person name="Luo G."/>
            <person name="Guo H."/>
            <person name="Ma Y."/>
            <person name="Sun W."/>
        </authorList>
    </citation>
    <scope>NUCLEOTIDE SEQUENCE [LARGE SCALE GENOMIC DNA]</scope>
    <source>
        <strain evidence="6">cv. Malutang</strain>
    </source>
</reference>
<keyword evidence="3" id="KW-0539">Nucleus</keyword>
<gene>
    <name evidence="5" type="ORF">EZV62_011229</name>
</gene>
<dbReference type="AlphaFoldDB" id="A0A5C7I518"/>
<dbReference type="PANTHER" id="PTHR31109">
    <property type="entry name" value="PROTEIN FAM207A"/>
    <property type="match status" value="1"/>
</dbReference>
<feature type="region of interest" description="Disordered" evidence="4">
    <location>
        <begin position="114"/>
        <end position="159"/>
    </location>
</feature>
<dbReference type="GO" id="GO:0030688">
    <property type="term" value="C:preribosome, small subunit precursor"/>
    <property type="evidence" value="ECO:0007669"/>
    <property type="project" value="InterPro"/>
</dbReference>
<dbReference type="InterPro" id="IPR028160">
    <property type="entry name" value="Slx9-like"/>
</dbReference>
<organism evidence="5 6">
    <name type="scientific">Acer yangbiense</name>
    <dbReference type="NCBI Taxonomy" id="1000413"/>
    <lineage>
        <taxon>Eukaryota</taxon>
        <taxon>Viridiplantae</taxon>
        <taxon>Streptophyta</taxon>
        <taxon>Embryophyta</taxon>
        <taxon>Tracheophyta</taxon>
        <taxon>Spermatophyta</taxon>
        <taxon>Magnoliopsida</taxon>
        <taxon>eudicotyledons</taxon>
        <taxon>Gunneridae</taxon>
        <taxon>Pentapetalae</taxon>
        <taxon>rosids</taxon>
        <taxon>malvids</taxon>
        <taxon>Sapindales</taxon>
        <taxon>Sapindaceae</taxon>
        <taxon>Hippocastanoideae</taxon>
        <taxon>Acereae</taxon>
        <taxon>Acer</taxon>
    </lineage>
</organism>
<proteinExistence type="inferred from homology"/>
<dbReference type="PANTHER" id="PTHR31109:SF2">
    <property type="entry name" value="RIBOSOME BIOGENESIS PROTEIN SLX9 HOMOLOG"/>
    <property type="match status" value="1"/>
</dbReference>
<dbReference type="EMBL" id="VAHF01000004">
    <property type="protein sequence ID" value="TXG64235.1"/>
    <property type="molecule type" value="Genomic_DNA"/>
</dbReference>
<sequence length="159" mass="17886">MGKSSLKTESSKSDRKFEKKVQFYAKVRDTVTSLAATKAITKKTKLRSRQKKLKTYDLSSLSEFLPELKGSQQPAPAPEFKLNCKSRKKLILKEGKQLSTVLNHPAFQADALAAIHQHLQSTQPISDEKPKKRKNKNGGKKKKKGEKSKTSSRPQSMDM</sequence>